<proteinExistence type="inferred from homology"/>
<keyword evidence="6" id="KW-0677">Repeat</keyword>
<evidence type="ECO:0000313" key="9">
    <source>
        <dbReference type="EMBL" id="ODV93434.1"/>
    </source>
</evidence>
<dbReference type="Pfam" id="PF00432">
    <property type="entry name" value="Prenyltrans"/>
    <property type="match status" value="1"/>
</dbReference>
<dbReference type="InterPro" id="IPR008930">
    <property type="entry name" value="Terpenoid_cyclase/PrenylTrfase"/>
</dbReference>
<protein>
    <recommendedName>
        <fullName evidence="8">Prenyltransferase alpha-alpha toroid domain-containing protein</fullName>
    </recommendedName>
</protein>
<evidence type="ECO:0000256" key="4">
    <source>
        <dbReference type="ARBA" id="ARBA00022679"/>
    </source>
</evidence>
<comment type="similarity">
    <text evidence="2">Belongs to the protein prenyltransferase subunit beta family.</text>
</comment>
<dbReference type="PANTHER" id="PTHR11774">
    <property type="entry name" value="GERANYLGERANYL TRANSFERASE TYPE BETA SUBUNIT"/>
    <property type="match status" value="1"/>
</dbReference>
<evidence type="ECO:0000256" key="1">
    <source>
        <dbReference type="ARBA" id="ARBA00001947"/>
    </source>
</evidence>
<comment type="cofactor">
    <cofactor evidence="1">
        <name>Zn(2+)</name>
        <dbReference type="ChEBI" id="CHEBI:29105"/>
    </cofactor>
</comment>
<evidence type="ECO:0000256" key="2">
    <source>
        <dbReference type="ARBA" id="ARBA00010497"/>
    </source>
</evidence>
<evidence type="ECO:0000256" key="7">
    <source>
        <dbReference type="ARBA" id="ARBA00022833"/>
    </source>
</evidence>
<evidence type="ECO:0000256" key="5">
    <source>
        <dbReference type="ARBA" id="ARBA00022723"/>
    </source>
</evidence>
<dbReference type="GO" id="GO:0046872">
    <property type="term" value="F:metal ion binding"/>
    <property type="evidence" value="ECO:0007669"/>
    <property type="project" value="UniProtKB-KW"/>
</dbReference>
<accession>A0A1E4TNV3</accession>
<gene>
    <name evidence="9" type="ORF">PACTADRAFT_36052</name>
</gene>
<keyword evidence="4" id="KW-0808">Transferase</keyword>
<dbReference type="STRING" id="669874.A0A1E4TNV3"/>
<dbReference type="GO" id="GO:0004662">
    <property type="term" value="F:CAAX-protein geranylgeranyltransferase activity"/>
    <property type="evidence" value="ECO:0007669"/>
    <property type="project" value="EnsemblFungi"/>
</dbReference>
<evidence type="ECO:0000259" key="8">
    <source>
        <dbReference type="Pfam" id="PF00432"/>
    </source>
</evidence>
<keyword evidence="5" id="KW-0479">Metal-binding</keyword>
<dbReference type="AlphaFoldDB" id="A0A1E4TNV3"/>
<dbReference type="OrthoDB" id="24893at2759"/>
<keyword evidence="3" id="KW-0637">Prenyltransferase</keyword>
<evidence type="ECO:0000313" key="10">
    <source>
        <dbReference type="Proteomes" id="UP000094236"/>
    </source>
</evidence>
<dbReference type="GO" id="GO:0005953">
    <property type="term" value="C:CAAX-protein geranylgeranyltransferase complex"/>
    <property type="evidence" value="ECO:0007669"/>
    <property type="project" value="EnsemblFungi"/>
</dbReference>
<sequence>MTMSAMPELLLEKHVRYFHRLLGILPSQFQSADSNKLVIIYFALNGLDILNKLDTVKIPERELLIKRIYENYLVLPGGEGFRGSETYNLGENKSSSSYNYDPPNLAATFIALSILFILKDSSIVQRLDRDKIMKYVQRCQIQDGSFKPILNLDGKPFGDSDLRYSMIAATIRKFLKYDKGDNNDIDLKLLEASIISRKSYDGGFGSEVFTESHGGLTYCGISTLKLINRIEGKSWDKTIDFLIHRQISFTEYNKKELEYEFNDIDDIGGFNGRLNKYGDTCYAFWCLGSLKILSDEFVKFVDFTELEKYLLNKTQNKIMGGFNKTSDEDEIPDPFHSFMGIITLSIINDEKSRNDG</sequence>
<dbReference type="Proteomes" id="UP000094236">
    <property type="component" value="Unassembled WGS sequence"/>
</dbReference>
<dbReference type="InterPro" id="IPR001330">
    <property type="entry name" value="Prenyltrans"/>
</dbReference>
<feature type="domain" description="Prenyltransferase alpha-alpha toroid" evidence="8">
    <location>
        <begin position="9"/>
        <end position="351"/>
    </location>
</feature>
<reference evidence="10" key="1">
    <citation type="submission" date="2016-05" db="EMBL/GenBank/DDBJ databases">
        <title>Comparative genomics of biotechnologically important yeasts.</title>
        <authorList>
            <consortium name="DOE Joint Genome Institute"/>
            <person name="Riley R."/>
            <person name="Haridas S."/>
            <person name="Wolfe K.H."/>
            <person name="Lopes M.R."/>
            <person name="Hittinger C.T."/>
            <person name="Goker M."/>
            <person name="Salamov A."/>
            <person name="Wisecaver J."/>
            <person name="Long T.M."/>
            <person name="Aerts A.L."/>
            <person name="Barry K."/>
            <person name="Choi C."/>
            <person name="Clum A."/>
            <person name="Coughlan A.Y."/>
            <person name="Deshpande S."/>
            <person name="Douglass A.P."/>
            <person name="Hanson S.J."/>
            <person name="Klenk H.-P."/>
            <person name="Labutti K."/>
            <person name="Lapidus A."/>
            <person name="Lindquist E."/>
            <person name="Lipzen A."/>
            <person name="Meier-Kolthoff J.P."/>
            <person name="Ohm R.A."/>
            <person name="Otillar R.P."/>
            <person name="Pangilinan J."/>
            <person name="Peng Y."/>
            <person name="Rokas A."/>
            <person name="Rosa C.A."/>
            <person name="Scheuner C."/>
            <person name="Sibirny A.A."/>
            <person name="Slot J.C."/>
            <person name="Stielow J.B."/>
            <person name="Sun H."/>
            <person name="Kurtzman C.P."/>
            <person name="Blackwell M."/>
            <person name="Grigoriev I.V."/>
            <person name="Jeffries T.W."/>
        </authorList>
    </citation>
    <scope>NUCLEOTIDE SEQUENCE [LARGE SCALE GENOMIC DNA]</scope>
    <source>
        <strain evidence="10">NRRL Y-2460</strain>
    </source>
</reference>
<dbReference type="Gene3D" id="1.50.10.20">
    <property type="match status" value="1"/>
</dbReference>
<organism evidence="9 10">
    <name type="scientific">Pachysolen tannophilus NRRL Y-2460</name>
    <dbReference type="NCBI Taxonomy" id="669874"/>
    <lineage>
        <taxon>Eukaryota</taxon>
        <taxon>Fungi</taxon>
        <taxon>Dikarya</taxon>
        <taxon>Ascomycota</taxon>
        <taxon>Saccharomycotina</taxon>
        <taxon>Pichiomycetes</taxon>
        <taxon>Pachysolenaceae</taxon>
        <taxon>Pachysolen</taxon>
    </lineage>
</organism>
<evidence type="ECO:0000256" key="6">
    <source>
        <dbReference type="ARBA" id="ARBA00022737"/>
    </source>
</evidence>
<dbReference type="InterPro" id="IPR045089">
    <property type="entry name" value="PGGT1B-like"/>
</dbReference>
<name>A0A1E4TNV3_PACTA</name>
<dbReference type="EMBL" id="KV454018">
    <property type="protein sequence ID" value="ODV93434.1"/>
    <property type="molecule type" value="Genomic_DNA"/>
</dbReference>
<evidence type="ECO:0000256" key="3">
    <source>
        <dbReference type="ARBA" id="ARBA00022602"/>
    </source>
</evidence>
<dbReference type="PANTHER" id="PTHR11774:SF4">
    <property type="entry name" value="GERANYLGERANYL TRANSFERASE TYPE-1 SUBUNIT BETA"/>
    <property type="match status" value="1"/>
</dbReference>
<dbReference type="SUPFAM" id="SSF48239">
    <property type="entry name" value="Terpenoid cyclases/Protein prenyltransferases"/>
    <property type="match status" value="1"/>
</dbReference>
<keyword evidence="10" id="KW-1185">Reference proteome</keyword>
<keyword evidence="7" id="KW-0862">Zinc</keyword>